<feature type="region of interest" description="Disordered" evidence="3">
    <location>
        <begin position="813"/>
        <end position="891"/>
    </location>
</feature>
<evidence type="ECO:0000256" key="2">
    <source>
        <dbReference type="SAM" id="Coils"/>
    </source>
</evidence>
<feature type="region of interest" description="Disordered" evidence="3">
    <location>
        <begin position="694"/>
        <end position="725"/>
    </location>
</feature>
<dbReference type="PANTHER" id="PTHR45901">
    <property type="entry name" value="PROTEIN CBG12474"/>
    <property type="match status" value="1"/>
</dbReference>
<proteinExistence type="predicted"/>
<sequence>MSYRRRDLYNEDSAANLLRSVRQQEAQFEMLSRELEQERRNVAQQLEKCKYGSETASVSSMGSSTDESFVWRGNQGPGSIGDDQDLSDNESQLSGSALVDSCLKVLQERGLSDSRDDQEPFYDRSLVNGKSSLSGIRSNALMNQNWEKDLMEADLTPGQTVKKVVTRTEVRTLRTVDGKVVQDRYDPGSAQTTVERYTFDNRAVNGNAPRTVTKQYIPGDEYRSGRRGPGSQSSVEDYKRPYSPGSQSGPGSDGRQTPTNVSSGHLSDGYHTPTGSRHSSQSSSVSTKAYRNTSQSLPRTSLSGGTPSSSSTIPRSSSASGRQSTTYNLSIKVGDVKGSGTDGNVYIQLFGERGNTAKIQLRQAGDTRNKFEKGRTYKFTVDTVDIGKVDRIKLSHDHTGYGSGFFVEEVEVEVPARQDRVKFPCRCWLAQDVDDGKIEREMFAVTPLPNTSYTMSVKLGEVLSPDTNLYVQLFGEEGETSKIMLRPVGSSLNKFEKGRTYKFTVETVNIGKIDRLRIGHDSKGDGKGIFVEEVEVAPAEQDRTIFPCYCWLAEGRGDSKMEREILPGQPRPPRPNTSYHLAVKTGEMFTAGTDANVYFQLIGSEGETEKIQLRQGGKAEKRFEKGRLDKFIVETVDVGTVQKLRIGHDNNGSAPGWFLEEVAVDVPAHNQHFVFPCHRWLARNEDDKKIERDLLPGVPVSSGTRSPSKTTTTTTTETTTKLESRNVPLPVAKKPVVEESRYSTPTKKVITEELRYTTVSPPQKSVIEEVRYTTSPSKKTVIQEEYRYTTSRKEPAPAPPQRKIIEERMVMKETPPPAEEAPPLRPLEPKQRITQEELTIEEVRRQPYSVPPPKNEYHYHEEVLPPPDEYHFEEKRTDLLSSAPDSMDTRK</sequence>
<feature type="compositionally biased region" description="Low complexity" evidence="3">
    <location>
        <begin position="241"/>
        <end position="254"/>
    </location>
</feature>
<dbReference type="PROSITE" id="PS50095">
    <property type="entry name" value="PLAT"/>
    <property type="match status" value="3"/>
</dbReference>
<dbReference type="InterPro" id="IPR052970">
    <property type="entry name" value="Inner_ear_hair_cell_LOXHD"/>
</dbReference>
<evidence type="ECO:0000313" key="5">
    <source>
        <dbReference type="EMBL" id="CAH3033347.1"/>
    </source>
</evidence>
<feature type="domain" description="PLAT" evidence="4">
    <location>
        <begin position="577"/>
        <end position="695"/>
    </location>
</feature>
<dbReference type="CDD" id="cd01756">
    <property type="entry name" value="PLAT_repeat"/>
    <property type="match status" value="2"/>
</dbReference>
<dbReference type="PANTHER" id="PTHR45901:SF3">
    <property type="entry name" value="LIPOXYGENASE HOMOLOGY DOMAIN-CONTAINING PROTEIN 1"/>
    <property type="match status" value="1"/>
</dbReference>
<keyword evidence="2" id="KW-0175">Coiled coil</keyword>
<comment type="caution">
    <text evidence="5">The sequence shown here is derived from an EMBL/GenBank/DDBJ whole genome shotgun (WGS) entry which is preliminary data.</text>
</comment>
<feature type="compositionally biased region" description="Polar residues" evidence="3">
    <location>
        <begin position="255"/>
        <end position="265"/>
    </location>
</feature>
<evidence type="ECO:0000313" key="6">
    <source>
        <dbReference type="Proteomes" id="UP001159427"/>
    </source>
</evidence>
<feature type="coiled-coil region" evidence="2">
    <location>
        <begin position="14"/>
        <end position="48"/>
    </location>
</feature>
<feature type="domain" description="PLAT" evidence="4">
    <location>
        <begin position="325"/>
        <end position="443"/>
    </location>
</feature>
<comment type="caution">
    <text evidence="1">Lacks conserved residue(s) required for the propagation of feature annotation.</text>
</comment>
<feature type="compositionally biased region" description="Low complexity" evidence="3">
    <location>
        <begin position="710"/>
        <end position="719"/>
    </location>
</feature>
<name>A0ABN8MSE3_9CNID</name>
<dbReference type="InterPro" id="IPR001024">
    <property type="entry name" value="PLAT/LH2_dom"/>
</dbReference>
<protein>
    <recommendedName>
        <fullName evidence="4">PLAT domain-containing protein</fullName>
    </recommendedName>
</protein>
<organism evidence="5 6">
    <name type="scientific">Porites evermanni</name>
    <dbReference type="NCBI Taxonomy" id="104178"/>
    <lineage>
        <taxon>Eukaryota</taxon>
        <taxon>Metazoa</taxon>
        <taxon>Cnidaria</taxon>
        <taxon>Anthozoa</taxon>
        <taxon>Hexacorallia</taxon>
        <taxon>Scleractinia</taxon>
        <taxon>Fungiina</taxon>
        <taxon>Poritidae</taxon>
        <taxon>Porites</taxon>
    </lineage>
</organism>
<evidence type="ECO:0000256" key="3">
    <source>
        <dbReference type="SAM" id="MobiDB-lite"/>
    </source>
</evidence>
<feature type="region of interest" description="Disordered" evidence="3">
    <location>
        <begin position="200"/>
        <end position="324"/>
    </location>
</feature>
<evidence type="ECO:0000256" key="1">
    <source>
        <dbReference type="PROSITE-ProRule" id="PRU00152"/>
    </source>
</evidence>
<feature type="compositionally biased region" description="Low complexity" evidence="3">
    <location>
        <begin position="276"/>
        <end position="286"/>
    </location>
</feature>
<evidence type="ECO:0000259" key="4">
    <source>
        <dbReference type="PROSITE" id="PS50095"/>
    </source>
</evidence>
<accession>A0ABN8MSE3</accession>
<dbReference type="Gene3D" id="2.60.60.20">
    <property type="entry name" value="PLAT/LH2 domain"/>
    <property type="match status" value="1"/>
</dbReference>
<dbReference type="Proteomes" id="UP001159427">
    <property type="component" value="Unassembled WGS sequence"/>
</dbReference>
<feature type="compositionally biased region" description="Polar residues" evidence="3">
    <location>
        <begin position="54"/>
        <end position="67"/>
    </location>
</feature>
<dbReference type="Gene3D" id="2.40.180.10">
    <property type="entry name" value="Catalase core domain"/>
    <property type="match status" value="2"/>
</dbReference>
<dbReference type="EMBL" id="CALNXI010000690">
    <property type="protein sequence ID" value="CAH3033347.1"/>
    <property type="molecule type" value="Genomic_DNA"/>
</dbReference>
<feature type="non-terminal residue" evidence="5">
    <location>
        <position position="891"/>
    </location>
</feature>
<dbReference type="SUPFAM" id="SSF49723">
    <property type="entry name" value="Lipase/lipooxygenase domain (PLAT/LH2 domain)"/>
    <property type="match status" value="3"/>
</dbReference>
<dbReference type="Pfam" id="PF01477">
    <property type="entry name" value="PLAT"/>
    <property type="match status" value="3"/>
</dbReference>
<feature type="compositionally biased region" description="Low complexity" evidence="3">
    <location>
        <begin position="298"/>
        <end position="322"/>
    </location>
</feature>
<dbReference type="InterPro" id="IPR036392">
    <property type="entry name" value="PLAT/LH2_dom_sf"/>
</dbReference>
<feature type="compositionally biased region" description="Polar residues" evidence="3">
    <location>
        <begin position="287"/>
        <end position="297"/>
    </location>
</feature>
<dbReference type="SMART" id="SM00308">
    <property type="entry name" value="LH2"/>
    <property type="match status" value="3"/>
</dbReference>
<feature type="region of interest" description="Disordered" evidence="3">
    <location>
        <begin position="53"/>
        <end position="92"/>
    </location>
</feature>
<gene>
    <name evidence="5" type="ORF">PEVE_00039285</name>
</gene>
<feature type="compositionally biased region" description="Pro residues" evidence="3">
    <location>
        <begin position="814"/>
        <end position="826"/>
    </location>
</feature>
<reference evidence="5 6" key="1">
    <citation type="submission" date="2022-05" db="EMBL/GenBank/DDBJ databases">
        <authorList>
            <consortium name="Genoscope - CEA"/>
            <person name="William W."/>
        </authorList>
    </citation>
    <scope>NUCLEOTIDE SEQUENCE [LARGE SCALE GENOMIC DNA]</scope>
</reference>
<keyword evidence="6" id="KW-1185">Reference proteome</keyword>
<feature type="domain" description="PLAT" evidence="4">
    <location>
        <begin position="451"/>
        <end position="566"/>
    </location>
</feature>
<feature type="compositionally biased region" description="Basic and acidic residues" evidence="3">
    <location>
        <begin position="855"/>
        <end position="878"/>
    </location>
</feature>
<feature type="compositionally biased region" description="Basic and acidic residues" evidence="3">
    <location>
        <begin position="827"/>
        <end position="845"/>
    </location>
</feature>